<gene>
    <name evidence="8 10" type="primary">pnp</name>
    <name evidence="10" type="ORF">E2L08_10485</name>
</gene>
<dbReference type="InterPro" id="IPR020568">
    <property type="entry name" value="Ribosomal_Su5_D2-typ_SF"/>
</dbReference>
<keyword evidence="3 8" id="KW-0808">Transferase</keyword>
<evidence type="ECO:0000256" key="7">
    <source>
        <dbReference type="ARBA" id="ARBA00022884"/>
    </source>
</evidence>
<dbReference type="GO" id="GO:0005829">
    <property type="term" value="C:cytosol"/>
    <property type="evidence" value="ECO:0007669"/>
    <property type="project" value="TreeGrafter"/>
</dbReference>
<dbReference type="EC" id="2.7.7.8" evidence="8"/>
<evidence type="ECO:0000313" key="10">
    <source>
        <dbReference type="EMBL" id="TDL78362.1"/>
    </source>
</evidence>
<evidence type="ECO:0000256" key="3">
    <source>
        <dbReference type="ARBA" id="ARBA00022679"/>
    </source>
</evidence>
<dbReference type="SUPFAM" id="SSF46915">
    <property type="entry name" value="Polynucleotide phosphorylase/guanosine pentaphosphate synthase (PNPase/GPSI), domain 3"/>
    <property type="match status" value="1"/>
</dbReference>
<organism evidence="10 11">
    <name type="scientific">Palleronia sediminis</name>
    <dbReference type="NCBI Taxonomy" id="2547833"/>
    <lineage>
        <taxon>Bacteria</taxon>
        <taxon>Pseudomonadati</taxon>
        <taxon>Pseudomonadota</taxon>
        <taxon>Alphaproteobacteria</taxon>
        <taxon>Rhodobacterales</taxon>
        <taxon>Roseobacteraceae</taxon>
        <taxon>Palleronia</taxon>
    </lineage>
</organism>
<dbReference type="EMBL" id="SNAA01000011">
    <property type="protein sequence ID" value="TDL78362.1"/>
    <property type="molecule type" value="Genomic_DNA"/>
</dbReference>
<proteinExistence type="inferred from homology"/>
<dbReference type="FunFam" id="3.30.1370.10:FF:000001">
    <property type="entry name" value="Polyribonucleotide nucleotidyltransferase"/>
    <property type="match status" value="1"/>
</dbReference>
<dbReference type="NCBIfam" id="TIGR03591">
    <property type="entry name" value="polynuc_phos"/>
    <property type="match status" value="1"/>
</dbReference>
<evidence type="ECO:0000256" key="8">
    <source>
        <dbReference type="HAMAP-Rule" id="MF_01595"/>
    </source>
</evidence>
<dbReference type="Pfam" id="PF03725">
    <property type="entry name" value="RNase_PH_C"/>
    <property type="match status" value="2"/>
</dbReference>
<dbReference type="PROSITE" id="PS50126">
    <property type="entry name" value="S1"/>
    <property type="match status" value="1"/>
</dbReference>
<dbReference type="SUPFAM" id="SSF54211">
    <property type="entry name" value="Ribosomal protein S5 domain 2-like"/>
    <property type="match status" value="2"/>
</dbReference>
<dbReference type="GO" id="GO:0000287">
    <property type="term" value="F:magnesium ion binding"/>
    <property type="evidence" value="ECO:0007669"/>
    <property type="project" value="UniProtKB-UniRule"/>
</dbReference>
<dbReference type="InterPro" id="IPR015847">
    <property type="entry name" value="ExoRNase_PH_dom2"/>
</dbReference>
<comment type="catalytic activity">
    <reaction evidence="8">
        <text>RNA(n+1) + phosphate = RNA(n) + a ribonucleoside 5'-diphosphate</text>
        <dbReference type="Rhea" id="RHEA:22096"/>
        <dbReference type="Rhea" id="RHEA-COMP:14527"/>
        <dbReference type="Rhea" id="RHEA-COMP:17342"/>
        <dbReference type="ChEBI" id="CHEBI:43474"/>
        <dbReference type="ChEBI" id="CHEBI:57930"/>
        <dbReference type="ChEBI" id="CHEBI:140395"/>
        <dbReference type="EC" id="2.7.7.8"/>
    </reaction>
</comment>
<accession>A0A4R6A6H4</accession>
<comment type="caution">
    <text evidence="10">The sequence shown here is derived from an EMBL/GenBank/DDBJ whole genome shotgun (WGS) entry which is preliminary data.</text>
</comment>
<feature type="domain" description="S1 motif" evidence="9">
    <location>
        <begin position="625"/>
        <end position="693"/>
    </location>
</feature>
<dbReference type="RefSeq" id="WP_133397035.1">
    <property type="nucleotide sequence ID" value="NZ_SNAA01000011.1"/>
</dbReference>
<dbReference type="SMART" id="SM00316">
    <property type="entry name" value="S1"/>
    <property type="match status" value="1"/>
</dbReference>
<comment type="similarity">
    <text evidence="1 8">Belongs to the polyribonucleotide nucleotidyltransferase family.</text>
</comment>
<comment type="function">
    <text evidence="8">Involved in mRNA degradation. Catalyzes the phosphorolysis of single-stranded polyribonucleotides processively in the 3'- to 5'-direction.</text>
</comment>
<dbReference type="FunFam" id="3.30.230.70:FF:000002">
    <property type="entry name" value="Polyribonucleotide nucleotidyltransferase"/>
    <property type="match status" value="1"/>
</dbReference>
<dbReference type="InterPro" id="IPR036456">
    <property type="entry name" value="PNPase_PH_RNA-bd_sf"/>
</dbReference>
<dbReference type="FunFam" id="2.40.50.140:FF:000107">
    <property type="entry name" value="Polyribonucleotide nucleotidyltransferase"/>
    <property type="match status" value="1"/>
</dbReference>
<dbReference type="InterPro" id="IPR027408">
    <property type="entry name" value="PNPase/RNase_PH_dom_sf"/>
</dbReference>
<sequence>MFNVTTKSIEWGEETLTLETGKVARQADGSVIATLGDTRVMANVTYAREQKPGQDFFPLTVHYQEKYYAAGKIPGGFFKREARPTEKETLTARLIDRPIRPLFVPGFKNEVLVMCTVLSHDLVNDPDMVAMIAASAALTISGVPFMGPIAGCRVGYEGGEYVLNPTIDDMAKLRNNPDQRLDLVVAGTKDAVMMVESEAYELTEDEMLGAVTFAHKHIQPVIDLIVDLAEEAAKEPFDFTPPDYSALYDAVKSAGEQKMRAAFAITDKQERTAAIAKARADIRDALSEEQLADSNLGSAFKKLESSILRGDVVKGGKRIDGRATDEVRAISAETGFLPRTHGSALFTRGETQSLVVTTLGTGDDEQMIDALEGTYKSNFLLHYNFPPYSVGEAGRVGPPGRREIGHGKLAWRALQAVLPAATDFPYTIRVVSEITESNGSSSMASVCGGSLSMMDAGVPLKSPVAGVAMGLILEDDGDYAILTDILGDEDHLGDMDFKVAGTENGITSLQMDIKVAGITPEIMEKALAQAKAGRLHILGEMNKALSETSEFSAYAPRIETMQIPTDKIREVIGTGGKVIREIVEVSGAKVDVNDDGVIKIASANGDAIKKAWDMIHSIVAEPEEGKIYKGTVVKIVDFGAFVNFFGKRDGLVHVSQIENRRLNHPSDALKEGQEVWVKLLGFDDRGKVRLSMKMIDQQTGELAAEETAES</sequence>
<keyword evidence="6 8" id="KW-0460">Magnesium</keyword>
<evidence type="ECO:0000256" key="1">
    <source>
        <dbReference type="ARBA" id="ARBA00007404"/>
    </source>
</evidence>
<comment type="subcellular location">
    <subcellularLocation>
        <location evidence="8">Cytoplasm</location>
    </subcellularLocation>
</comment>
<dbReference type="Proteomes" id="UP000295701">
    <property type="component" value="Unassembled WGS sequence"/>
</dbReference>
<keyword evidence="4 8" id="KW-0548">Nucleotidyltransferase</keyword>
<dbReference type="NCBIfam" id="NF008805">
    <property type="entry name" value="PRK11824.1"/>
    <property type="match status" value="1"/>
</dbReference>
<evidence type="ECO:0000259" key="9">
    <source>
        <dbReference type="PROSITE" id="PS50126"/>
    </source>
</evidence>
<dbReference type="Pfam" id="PF00575">
    <property type="entry name" value="S1"/>
    <property type="match status" value="1"/>
</dbReference>
<reference evidence="10 11" key="1">
    <citation type="submission" date="2019-03" db="EMBL/GenBank/DDBJ databases">
        <title>Primorskyibacter sp. SS33 isolated from sediments.</title>
        <authorList>
            <person name="Xunke S."/>
        </authorList>
    </citation>
    <scope>NUCLEOTIDE SEQUENCE [LARGE SCALE GENOMIC DNA]</scope>
    <source>
        <strain evidence="10 11">SS33</strain>
    </source>
</reference>
<protein>
    <recommendedName>
        <fullName evidence="8">Polyribonucleotide nucleotidyltransferase</fullName>
        <ecNumber evidence="8">2.7.7.8</ecNumber>
    </recommendedName>
    <alternativeName>
        <fullName evidence="8">Polynucleotide phosphorylase</fullName>
        <shortName evidence="8">PNPase</shortName>
    </alternativeName>
</protein>
<dbReference type="InterPro" id="IPR003029">
    <property type="entry name" value="S1_domain"/>
</dbReference>
<dbReference type="GO" id="GO:0003723">
    <property type="term" value="F:RNA binding"/>
    <property type="evidence" value="ECO:0007669"/>
    <property type="project" value="UniProtKB-UniRule"/>
</dbReference>
<dbReference type="InterPro" id="IPR015848">
    <property type="entry name" value="PNPase_PH_RNA-bd_bac/org-type"/>
</dbReference>
<comment type="cofactor">
    <cofactor evidence="8">
        <name>Mg(2+)</name>
        <dbReference type="ChEBI" id="CHEBI:18420"/>
    </cofactor>
</comment>
<evidence type="ECO:0000256" key="2">
    <source>
        <dbReference type="ARBA" id="ARBA00022490"/>
    </source>
</evidence>
<dbReference type="HAMAP" id="MF_01595">
    <property type="entry name" value="PNPase"/>
    <property type="match status" value="1"/>
</dbReference>
<keyword evidence="11" id="KW-1185">Reference proteome</keyword>
<dbReference type="Gene3D" id="3.30.230.70">
    <property type="entry name" value="GHMP Kinase, N-terminal domain"/>
    <property type="match status" value="2"/>
</dbReference>
<dbReference type="InterPro" id="IPR004088">
    <property type="entry name" value="KH_dom_type_1"/>
</dbReference>
<evidence type="ECO:0000256" key="4">
    <source>
        <dbReference type="ARBA" id="ARBA00022695"/>
    </source>
</evidence>
<dbReference type="OrthoDB" id="9804305at2"/>
<dbReference type="SUPFAM" id="SSF54791">
    <property type="entry name" value="Eukaryotic type KH-domain (KH-domain type I)"/>
    <property type="match status" value="1"/>
</dbReference>
<dbReference type="FunFam" id="3.30.230.70:FF:000001">
    <property type="entry name" value="Polyribonucleotide nucleotidyltransferase"/>
    <property type="match status" value="1"/>
</dbReference>
<dbReference type="CDD" id="cd11363">
    <property type="entry name" value="RNase_PH_PNPase_1"/>
    <property type="match status" value="1"/>
</dbReference>
<dbReference type="PROSITE" id="PS50084">
    <property type="entry name" value="KH_TYPE_1"/>
    <property type="match status" value="1"/>
</dbReference>
<dbReference type="InterPro" id="IPR004087">
    <property type="entry name" value="KH_dom"/>
</dbReference>
<dbReference type="InterPro" id="IPR012340">
    <property type="entry name" value="NA-bd_OB-fold"/>
</dbReference>
<dbReference type="PANTHER" id="PTHR11252:SF0">
    <property type="entry name" value="POLYRIBONUCLEOTIDE NUCLEOTIDYLTRANSFERASE 1, MITOCHONDRIAL"/>
    <property type="match status" value="1"/>
</dbReference>
<feature type="binding site" evidence="8">
    <location>
        <position position="496"/>
    </location>
    <ligand>
        <name>Mg(2+)</name>
        <dbReference type="ChEBI" id="CHEBI:18420"/>
    </ligand>
</feature>
<dbReference type="SUPFAM" id="SSF55666">
    <property type="entry name" value="Ribonuclease PH domain 2-like"/>
    <property type="match status" value="2"/>
</dbReference>
<name>A0A4R6A6H4_9RHOB</name>
<keyword evidence="2 8" id="KW-0963">Cytoplasm</keyword>
<dbReference type="PIRSF" id="PIRSF005499">
    <property type="entry name" value="PNPase"/>
    <property type="match status" value="1"/>
</dbReference>
<dbReference type="InterPro" id="IPR012162">
    <property type="entry name" value="PNPase"/>
</dbReference>
<dbReference type="SUPFAM" id="SSF50249">
    <property type="entry name" value="Nucleic acid-binding proteins"/>
    <property type="match status" value="1"/>
</dbReference>
<dbReference type="InterPro" id="IPR036612">
    <property type="entry name" value="KH_dom_type_1_sf"/>
</dbReference>
<dbReference type="GO" id="GO:0006396">
    <property type="term" value="P:RNA processing"/>
    <property type="evidence" value="ECO:0007669"/>
    <property type="project" value="InterPro"/>
</dbReference>
<evidence type="ECO:0000256" key="5">
    <source>
        <dbReference type="ARBA" id="ARBA00022723"/>
    </source>
</evidence>
<feature type="binding site" evidence="8">
    <location>
        <position position="490"/>
    </location>
    <ligand>
        <name>Mg(2+)</name>
        <dbReference type="ChEBI" id="CHEBI:18420"/>
    </ligand>
</feature>
<dbReference type="CDD" id="cd11364">
    <property type="entry name" value="RNase_PH_PNPase_2"/>
    <property type="match status" value="1"/>
</dbReference>
<dbReference type="Gene3D" id="3.30.1370.10">
    <property type="entry name" value="K Homology domain, type 1"/>
    <property type="match status" value="1"/>
</dbReference>
<dbReference type="Pfam" id="PF03726">
    <property type="entry name" value="PNPase"/>
    <property type="match status" value="1"/>
</dbReference>
<dbReference type="CDD" id="cd04472">
    <property type="entry name" value="S1_PNPase"/>
    <property type="match status" value="1"/>
</dbReference>
<dbReference type="PANTHER" id="PTHR11252">
    <property type="entry name" value="POLYRIBONUCLEOTIDE NUCLEOTIDYLTRANSFERASE"/>
    <property type="match status" value="1"/>
</dbReference>
<dbReference type="CDD" id="cd02393">
    <property type="entry name" value="KH-I_PNPase"/>
    <property type="match status" value="1"/>
</dbReference>
<dbReference type="InterPro" id="IPR001247">
    <property type="entry name" value="ExoRNase_PH_dom1"/>
</dbReference>
<dbReference type="Pfam" id="PF00013">
    <property type="entry name" value="KH_1"/>
    <property type="match status" value="1"/>
</dbReference>
<keyword evidence="5 8" id="KW-0479">Metal-binding</keyword>
<dbReference type="SMART" id="SM00322">
    <property type="entry name" value="KH"/>
    <property type="match status" value="1"/>
</dbReference>
<dbReference type="Gene3D" id="2.40.50.140">
    <property type="entry name" value="Nucleic acid-binding proteins"/>
    <property type="match status" value="1"/>
</dbReference>
<dbReference type="GO" id="GO:0004654">
    <property type="term" value="F:polyribonucleotide nucleotidyltransferase activity"/>
    <property type="evidence" value="ECO:0007669"/>
    <property type="project" value="UniProtKB-UniRule"/>
</dbReference>
<dbReference type="Pfam" id="PF01138">
    <property type="entry name" value="RNase_PH"/>
    <property type="match status" value="2"/>
</dbReference>
<dbReference type="GO" id="GO:0000175">
    <property type="term" value="F:3'-5'-RNA exonuclease activity"/>
    <property type="evidence" value="ECO:0007669"/>
    <property type="project" value="TreeGrafter"/>
</dbReference>
<dbReference type="InterPro" id="IPR036345">
    <property type="entry name" value="ExoRNase_PH_dom2_sf"/>
</dbReference>
<keyword evidence="7 8" id="KW-0694">RNA-binding</keyword>
<dbReference type="AlphaFoldDB" id="A0A4R6A6H4"/>
<evidence type="ECO:0000256" key="6">
    <source>
        <dbReference type="ARBA" id="ARBA00022842"/>
    </source>
</evidence>
<evidence type="ECO:0000313" key="11">
    <source>
        <dbReference type="Proteomes" id="UP000295701"/>
    </source>
</evidence>
<dbReference type="GO" id="GO:0006402">
    <property type="term" value="P:mRNA catabolic process"/>
    <property type="evidence" value="ECO:0007669"/>
    <property type="project" value="UniProtKB-UniRule"/>
</dbReference>